<reference evidence="2" key="1">
    <citation type="submission" date="2018-05" db="EMBL/GenBank/DDBJ databases">
        <authorList>
            <person name="Lanie J.A."/>
            <person name="Ng W.-L."/>
            <person name="Kazmierczak K.M."/>
            <person name="Andrzejewski T.M."/>
            <person name="Davidsen T.M."/>
            <person name="Wayne K.J."/>
            <person name="Tettelin H."/>
            <person name="Glass J.I."/>
            <person name="Rusch D."/>
            <person name="Podicherti R."/>
            <person name="Tsui H.-C.T."/>
            <person name="Winkler M.E."/>
        </authorList>
    </citation>
    <scope>NUCLEOTIDE SEQUENCE</scope>
</reference>
<accession>A0A382E0S5</accession>
<dbReference type="SUPFAM" id="SSF50129">
    <property type="entry name" value="GroES-like"/>
    <property type="match status" value="1"/>
</dbReference>
<gene>
    <name evidence="2" type="ORF">METZ01_LOCUS196281</name>
</gene>
<evidence type="ECO:0000313" key="2">
    <source>
        <dbReference type="EMBL" id="SVB43427.1"/>
    </source>
</evidence>
<dbReference type="PANTHER" id="PTHR43677">
    <property type="entry name" value="SHORT-CHAIN DEHYDROGENASE/REDUCTASE"/>
    <property type="match status" value="1"/>
</dbReference>
<protein>
    <recommendedName>
        <fullName evidence="1">Alcohol dehydrogenase-like N-terminal domain-containing protein</fullName>
    </recommendedName>
</protein>
<dbReference type="Gene3D" id="3.90.180.10">
    <property type="entry name" value="Medium-chain alcohol dehydrogenases, catalytic domain"/>
    <property type="match status" value="1"/>
</dbReference>
<dbReference type="InterPro" id="IPR013154">
    <property type="entry name" value="ADH-like_N"/>
</dbReference>
<dbReference type="AlphaFoldDB" id="A0A382E0S5"/>
<evidence type="ECO:0000259" key="1">
    <source>
        <dbReference type="Pfam" id="PF08240"/>
    </source>
</evidence>
<feature type="non-terminal residue" evidence="2">
    <location>
        <position position="132"/>
    </location>
</feature>
<name>A0A382E0S5_9ZZZZ</name>
<proteinExistence type="predicted"/>
<dbReference type="EMBL" id="UINC01041737">
    <property type="protein sequence ID" value="SVB43427.1"/>
    <property type="molecule type" value="Genomic_DNA"/>
</dbReference>
<feature type="domain" description="Alcohol dehydrogenase-like N-terminal" evidence="1">
    <location>
        <begin position="27"/>
        <end position="114"/>
    </location>
</feature>
<dbReference type="PANTHER" id="PTHR43677:SF1">
    <property type="entry name" value="ACRYLYL-COA REDUCTASE ACUI-RELATED"/>
    <property type="match status" value="1"/>
</dbReference>
<dbReference type="InterPro" id="IPR011032">
    <property type="entry name" value="GroES-like_sf"/>
</dbReference>
<dbReference type="GO" id="GO:0043957">
    <property type="term" value="F:acryloyl-CoA reductase (NADPH) activity"/>
    <property type="evidence" value="ECO:0007669"/>
    <property type="project" value="TreeGrafter"/>
</dbReference>
<sequence length="132" mass="14031">MKAILVNKDDDGYRAEVAEVPESDLPDGEVSIAVDYSTLNYKDSLAITGDSPVIRSFPMVPGIDLAGTVEACSNDAFQPGDKVILNGWGVGENHWGGLAQKARLQANWLIKLPDAFTTELAMGIGTAGYTAM</sequence>
<dbReference type="Pfam" id="PF08240">
    <property type="entry name" value="ADH_N"/>
    <property type="match status" value="1"/>
</dbReference>
<dbReference type="InterPro" id="IPR051397">
    <property type="entry name" value="Zn-ADH-like_protein"/>
</dbReference>
<organism evidence="2">
    <name type="scientific">marine metagenome</name>
    <dbReference type="NCBI Taxonomy" id="408172"/>
    <lineage>
        <taxon>unclassified sequences</taxon>
        <taxon>metagenomes</taxon>
        <taxon>ecological metagenomes</taxon>
    </lineage>
</organism>